<name>A0AAW2WHM0_SESRA</name>
<dbReference type="SMART" id="SM00327">
    <property type="entry name" value="VWA"/>
    <property type="match status" value="1"/>
</dbReference>
<dbReference type="EMBL" id="JACGWJ010000001">
    <property type="protein sequence ID" value="KAL0441339.1"/>
    <property type="molecule type" value="Genomic_DNA"/>
</dbReference>
<dbReference type="InterPro" id="IPR002035">
    <property type="entry name" value="VWF_A"/>
</dbReference>
<dbReference type="PANTHER" id="PTHR46503">
    <property type="entry name" value="INTER-ALPHA-TRYPSIN INHIBITOR HEAVY CHAIN-LIKE PROTEIN"/>
    <property type="match status" value="1"/>
</dbReference>
<dbReference type="Gene3D" id="3.40.50.410">
    <property type="entry name" value="von Willebrand factor, type A domain"/>
    <property type="match status" value="1"/>
</dbReference>
<reference evidence="2" key="1">
    <citation type="submission" date="2020-06" db="EMBL/GenBank/DDBJ databases">
        <authorList>
            <person name="Li T."/>
            <person name="Hu X."/>
            <person name="Zhang T."/>
            <person name="Song X."/>
            <person name="Zhang H."/>
            <person name="Dai N."/>
            <person name="Sheng W."/>
            <person name="Hou X."/>
            <person name="Wei L."/>
        </authorList>
    </citation>
    <scope>NUCLEOTIDE SEQUENCE</scope>
    <source>
        <strain evidence="2">G02</strain>
        <tissue evidence="2">Leaf</tissue>
    </source>
</reference>
<reference evidence="2" key="2">
    <citation type="journal article" date="2024" name="Plant">
        <title>Genomic evolution and insights into agronomic trait innovations of Sesamum species.</title>
        <authorList>
            <person name="Miao H."/>
            <person name="Wang L."/>
            <person name="Qu L."/>
            <person name="Liu H."/>
            <person name="Sun Y."/>
            <person name="Le M."/>
            <person name="Wang Q."/>
            <person name="Wei S."/>
            <person name="Zheng Y."/>
            <person name="Lin W."/>
            <person name="Duan Y."/>
            <person name="Cao H."/>
            <person name="Xiong S."/>
            <person name="Wang X."/>
            <person name="Wei L."/>
            <person name="Li C."/>
            <person name="Ma Q."/>
            <person name="Ju M."/>
            <person name="Zhao R."/>
            <person name="Li G."/>
            <person name="Mu C."/>
            <person name="Tian Q."/>
            <person name="Mei H."/>
            <person name="Zhang T."/>
            <person name="Gao T."/>
            <person name="Zhang H."/>
        </authorList>
    </citation>
    <scope>NUCLEOTIDE SEQUENCE</scope>
    <source>
        <strain evidence="2">G02</strain>
    </source>
</reference>
<evidence type="ECO:0000313" key="2">
    <source>
        <dbReference type="EMBL" id="KAL0441339.1"/>
    </source>
</evidence>
<organism evidence="2">
    <name type="scientific">Sesamum radiatum</name>
    <name type="common">Black benniseed</name>
    <dbReference type="NCBI Taxonomy" id="300843"/>
    <lineage>
        <taxon>Eukaryota</taxon>
        <taxon>Viridiplantae</taxon>
        <taxon>Streptophyta</taxon>
        <taxon>Embryophyta</taxon>
        <taxon>Tracheophyta</taxon>
        <taxon>Spermatophyta</taxon>
        <taxon>Magnoliopsida</taxon>
        <taxon>eudicotyledons</taxon>
        <taxon>Gunneridae</taxon>
        <taxon>Pentapetalae</taxon>
        <taxon>asterids</taxon>
        <taxon>lamiids</taxon>
        <taxon>Lamiales</taxon>
        <taxon>Pedaliaceae</taxon>
        <taxon>Sesamum</taxon>
    </lineage>
</organism>
<sequence length="690" mass="75535">MAAEFSKAVELGLKLSKRIYYGKGAPTVSLAPPRKAEMTAETESYLPTRYPDVPSYQPYVHGSGAWRVHCVAASRSCYCRIAVPMGEQGSVLGVEVESPFKSYSTQLISLEATEDAAKAASSKDGFLIKGQIYTLRVDGGTMLSIKVSWSQKLLYQDGQFCLDVPFTFPSYVLPMLKNLVKKEKILVNVNSGTGNELLFESASHPLQISSSEIVGGLLLQSPSLDDYDQREMFCFYLYPGKWISTKVFRKEVVFLVDISASMQGSPLENVKTALVAALLKLNPVDTFNIIAFNGSSLLFSPSLVPATKEGIGKVSEWIQTNFIAEGGTNISAPLDQAINMFSKTVDALPIIFLITDGAVEDEKDICDAMRGHLMKGGLTSPRICTLGIGSYCNHYFLQMLAQIGRGYYDAAFDIGSINSRMGGLISKASSVVLADITIDALKHLDSLEICPFHIPDLSAGCPLFISGRYCGNFPDRVEVGGTLADSSNFEINVKVQSAKNIPIDRVLARRQINALTAHAWFSGSKQLEEKATKLSLLTGVPSEYTSMILVETDKTKLSSKSKTAEEKMPDFKGQKIIFLRRLGIGFGSVQATAENRPPEHAEPKLYETSEMIFKAASDFCGRMVDCCCCMCFIQFCNRLNDHCAVALTQLCTALACFGCIEMHQIGLKTLCNIHVHNKSCFQLLHEDAVV</sequence>
<dbReference type="PROSITE" id="PS50234">
    <property type="entry name" value="VWFA"/>
    <property type="match status" value="1"/>
</dbReference>
<dbReference type="SUPFAM" id="SSF53300">
    <property type="entry name" value="vWA-like"/>
    <property type="match status" value="1"/>
</dbReference>
<gene>
    <name evidence="2" type="ORF">Sradi_0072800</name>
</gene>
<protein>
    <submittedName>
        <fullName evidence="2">Inter-alpha-trypsin inhibitor heavy chain H5</fullName>
    </submittedName>
</protein>
<accession>A0AAW2WHM0</accession>
<dbReference type="AlphaFoldDB" id="A0AAW2WHM0"/>
<dbReference type="Pfam" id="PF13768">
    <property type="entry name" value="VWA_3"/>
    <property type="match status" value="1"/>
</dbReference>
<feature type="domain" description="VWFA" evidence="1">
    <location>
        <begin position="251"/>
        <end position="436"/>
    </location>
</feature>
<dbReference type="InterPro" id="IPR036465">
    <property type="entry name" value="vWFA_dom_sf"/>
</dbReference>
<proteinExistence type="predicted"/>
<evidence type="ECO:0000259" key="1">
    <source>
        <dbReference type="PROSITE" id="PS50234"/>
    </source>
</evidence>
<dbReference type="PANTHER" id="PTHR46503:SF9">
    <property type="entry name" value="INTER ALPHA-TRYPSIN INHIBITOR, HEAVY CHAIN-LIKE PROTEIN"/>
    <property type="match status" value="1"/>
</dbReference>
<comment type="caution">
    <text evidence="2">The sequence shown here is derived from an EMBL/GenBank/DDBJ whole genome shotgun (WGS) entry which is preliminary data.</text>
</comment>